<name>A0ABV2SJF0_9GAMM</name>
<organism evidence="1 2">
    <name type="scientific">Endozoicomonas lisbonensis</name>
    <dbReference type="NCBI Taxonomy" id="3120522"/>
    <lineage>
        <taxon>Bacteria</taxon>
        <taxon>Pseudomonadati</taxon>
        <taxon>Pseudomonadota</taxon>
        <taxon>Gammaproteobacteria</taxon>
        <taxon>Oceanospirillales</taxon>
        <taxon>Endozoicomonadaceae</taxon>
        <taxon>Endozoicomonas</taxon>
    </lineage>
</organism>
<dbReference type="RefSeq" id="WP_354007255.1">
    <property type="nucleotide sequence ID" value="NZ_JBEWTA010000001.1"/>
</dbReference>
<dbReference type="EMBL" id="JBEWTB010000002">
    <property type="protein sequence ID" value="MET4757078.1"/>
    <property type="molecule type" value="Genomic_DNA"/>
</dbReference>
<keyword evidence="2" id="KW-1185">Reference proteome</keyword>
<comment type="caution">
    <text evidence="1">The sequence shown here is derived from an EMBL/GenBank/DDBJ whole genome shotgun (WGS) entry which is preliminary data.</text>
</comment>
<reference evidence="1 2" key="1">
    <citation type="submission" date="2024-06" db="EMBL/GenBank/DDBJ databases">
        <title>Genomic Encyclopedia of Type Strains, Phase V (KMG-V): Genome sequencing to study the core and pangenomes of soil and plant-associated prokaryotes.</title>
        <authorList>
            <person name="Whitman W."/>
        </authorList>
    </citation>
    <scope>NUCLEOTIDE SEQUENCE [LARGE SCALE GENOMIC DNA]</scope>
    <source>
        <strain evidence="1 2">NE40</strain>
    </source>
</reference>
<accession>A0ABV2SJF0</accession>
<protein>
    <submittedName>
        <fullName evidence="1">Uncharacterized protein YbbK (DUF523 family)</fullName>
    </submittedName>
</protein>
<proteinExistence type="predicted"/>
<gene>
    <name evidence="1" type="ORF">V5J35_002270</name>
</gene>
<dbReference type="PANTHER" id="PTHR30087">
    <property type="entry name" value="INNER MEMBRANE PROTEIN"/>
    <property type="match status" value="1"/>
</dbReference>
<dbReference type="Pfam" id="PF04463">
    <property type="entry name" value="2-thiour_desulf"/>
    <property type="match status" value="1"/>
</dbReference>
<dbReference type="Proteomes" id="UP001549366">
    <property type="component" value="Unassembled WGS sequence"/>
</dbReference>
<sequence length="169" mass="18048">MEKVLISACLLGRPVRYNGKSLTVESKHLNEWQQQGRLVAICPEMEGGLSVPRAAAEIVDGQAGDVVDGTAEVITIEGDNVTSPFMRGAQKVLSLCQMHNIKIAILAEGSPSCGSTEVYDGSFSGRRIAGMGVTSALLERHGVEVFSQFQLASACHYLNRIEAVAGKRS</sequence>
<evidence type="ECO:0000313" key="2">
    <source>
        <dbReference type="Proteomes" id="UP001549366"/>
    </source>
</evidence>
<dbReference type="InterPro" id="IPR007553">
    <property type="entry name" value="2-thiour_desulf"/>
</dbReference>
<dbReference type="PANTHER" id="PTHR30087:SF1">
    <property type="entry name" value="HYPOTHETICAL CYTOSOLIC PROTEIN"/>
    <property type="match status" value="1"/>
</dbReference>
<evidence type="ECO:0000313" key="1">
    <source>
        <dbReference type="EMBL" id="MET4757078.1"/>
    </source>
</evidence>